<evidence type="ECO:0000256" key="7">
    <source>
        <dbReference type="SAM" id="MobiDB-lite"/>
    </source>
</evidence>
<evidence type="ECO:0000256" key="3">
    <source>
        <dbReference type="ARBA" id="ARBA00023002"/>
    </source>
</evidence>
<dbReference type="SUPFAM" id="SSF52833">
    <property type="entry name" value="Thioredoxin-like"/>
    <property type="match status" value="1"/>
</dbReference>
<feature type="compositionally biased region" description="Low complexity" evidence="7">
    <location>
        <begin position="1"/>
        <end position="21"/>
    </location>
</feature>
<comment type="catalytic activity">
    <reaction evidence="5">
        <text>[protein]-dithiol + NAD(+) = [protein]-disulfide + NADH + H(+)</text>
        <dbReference type="Rhea" id="RHEA:18749"/>
        <dbReference type="Rhea" id="RHEA-COMP:10593"/>
        <dbReference type="Rhea" id="RHEA-COMP:10594"/>
        <dbReference type="ChEBI" id="CHEBI:15378"/>
        <dbReference type="ChEBI" id="CHEBI:29950"/>
        <dbReference type="ChEBI" id="CHEBI:50058"/>
        <dbReference type="ChEBI" id="CHEBI:57540"/>
        <dbReference type="ChEBI" id="CHEBI:57945"/>
        <dbReference type="EC" id="1.8.1.8"/>
    </reaction>
</comment>
<dbReference type="GeneID" id="34619092"/>
<organism evidence="9 10">
    <name type="scientific">Cyclospora cayetanensis</name>
    <dbReference type="NCBI Taxonomy" id="88456"/>
    <lineage>
        <taxon>Eukaryota</taxon>
        <taxon>Sar</taxon>
        <taxon>Alveolata</taxon>
        <taxon>Apicomplexa</taxon>
        <taxon>Conoidasida</taxon>
        <taxon>Coccidia</taxon>
        <taxon>Eucoccidiorida</taxon>
        <taxon>Eimeriorina</taxon>
        <taxon>Eimeriidae</taxon>
        <taxon>Cyclospora</taxon>
    </lineage>
</organism>
<keyword evidence="2" id="KW-0677">Repeat</keyword>
<comment type="catalytic activity">
    <reaction evidence="6">
        <text>[protein]-dithiol + NADP(+) = [protein]-disulfide + NADPH + H(+)</text>
        <dbReference type="Rhea" id="RHEA:18753"/>
        <dbReference type="Rhea" id="RHEA-COMP:10593"/>
        <dbReference type="Rhea" id="RHEA-COMP:10594"/>
        <dbReference type="ChEBI" id="CHEBI:15378"/>
        <dbReference type="ChEBI" id="CHEBI:29950"/>
        <dbReference type="ChEBI" id="CHEBI:50058"/>
        <dbReference type="ChEBI" id="CHEBI:57783"/>
        <dbReference type="ChEBI" id="CHEBI:58349"/>
        <dbReference type="EC" id="1.8.1.8"/>
    </reaction>
</comment>
<protein>
    <recommendedName>
        <fullName evidence="1">protein-disulfide reductase</fullName>
        <ecNumber evidence="1">1.8.1.8</ecNumber>
    </recommendedName>
</protein>
<keyword evidence="9" id="KW-1185">Reference proteome</keyword>
<feature type="domain" description="Thioredoxin-like fold" evidence="8">
    <location>
        <begin position="110"/>
        <end position="192"/>
    </location>
</feature>
<keyword evidence="3" id="KW-0560">Oxidoreductase</keyword>
<proteinExistence type="predicted"/>
<dbReference type="EC" id="1.8.1.8" evidence="1"/>
<evidence type="ECO:0000256" key="1">
    <source>
        <dbReference type="ARBA" id="ARBA00012612"/>
    </source>
</evidence>
<reference evidence="10" key="1">
    <citation type="submission" date="2025-08" db="UniProtKB">
        <authorList>
            <consortium name="RefSeq"/>
        </authorList>
    </citation>
    <scope>IDENTIFICATION</scope>
</reference>
<dbReference type="PANTHER" id="PTHR13871:SF96">
    <property type="entry name" value="THIOREDOXIN DOMAIN-CONTAINING PROTEIN"/>
    <property type="match status" value="1"/>
</dbReference>
<name>A0A6P6S216_9EIME</name>
<dbReference type="GO" id="GO:0047134">
    <property type="term" value="F:protein-disulfide reductase [NAD(P)H] activity"/>
    <property type="evidence" value="ECO:0007669"/>
    <property type="project" value="UniProtKB-EC"/>
</dbReference>
<dbReference type="InterPro" id="IPR036249">
    <property type="entry name" value="Thioredoxin-like_sf"/>
</dbReference>
<keyword evidence="4" id="KW-0520">NAD</keyword>
<dbReference type="Proteomes" id="UP000515125">
    <property type="component" value="Unplaced"/>
</dbReference>
<accession>A0A6P6S216</accession>
<dbReference type="Pfam" id="PF13905">
    <property type="entry name" value="Thioredoxin_8"/>
    <property type="match status" value="1"/>
</dbReference>
<feature type="region of interest" description="Disordered" evidence="7">
    <location>
        <begin position="1"/>
        <end position="28"/>
    </location>
</feature>
<evidence type="ECO:0000256" key="4">
    <source>
        <dbReference type="ARBA" id="ARBA00023027"/>
    </source>
</evidence>
<evidence type="ECO:0000313" key="9">
    <source>
        <dbReference type="Proteomes" id="UP000515125"/>
    </source>
</evidence>
<dbReference type="OrthoDB" id="409136at2759"/>
<dbReference type="InterPro" id="IPR052259">
    <property type="entry name" value="Nucleoredoxin-like"/>
</dbReference>
<dbReference type="PANTHER" id="PTHR13871">
    <property type="entry name" value="THIOREDOXIN"/>
    <property type="match status" value="1"/>
</dbReference>
<evidence type="ECO:0000256" key="2">
    <source>
        <dbReference type="ARBA" id="ARBA00022737"/>
    </source>
</evidence>
<evidence type="ECO:0000256" key="5">
    <source>
        <dbReference type="ARBA" id="ARBA00047388"/>
    </source>
</evidence>
<gene>
    <name evidence="10" type="primary">LOC34619092</name>
</gene>
<dbReference type="InterPro" id="IPR012336">
    <property type="entry name" value="Thioredoxin-like_fold"/>
</dbReference>
<dbReference type="Gene3D" id="3.40.30.10">
    <property type="entry name" value="Glutaredoxin"/>
    <property type="match status" value="1"/>
</dbReference>
<sequence>MKNTPAAKQPAAKQPAAKQPAVKPLAGSKAAKFSRGQFVGETRSAEGYVIDRGGEYLMRAGFEPSTVPIGANVLDPSREYEGLLDGAGDDLVKRAIGGRYEPVGMDQLWGRSVALLFSAGCHPKCASFVPFLIQFYKNVNEEGGGPKVEVIYISLDNDEEAFENSRRTMPWLSLQYSSPLRDRLMKRYRLKVEPVGLTTTGKAAPEGLLAATFYPPLTLALSPPLVAEAAEICALRCTKFISVD</sequence>
<dbReference type="RefSeq" id="XP_026194178.1">
    <property type="nucleotide sequence ID" value="XM_026338393.1"/>
</dbReference>
<evidence type="ECO:0000256" key="6">
    <source>
        <dbReference type="ARBA" id="ARBA00047804"/>
    </source>
</evidence>
<evidence type="ECO:0000259" key="8">
    <source>
        <dbReference type="Pfam" id="PF13905"/>
    </source>
</evidence>
<evidence type="ECO:0000313" key="10">
    <source>
        <dbReference type="RefSeq" id="XP_026194178.1"/>
    </source>
</evidence>
<dbReference type="AlphaFoldDB" id="A0A6P6S216"/>